<dbReference type="EMBL" id="CAJMWZ010006930">
    <property type="protein sequence ID" value="CAE6529401.1"/>
    <property type="molecule type" value="Genomic_DNA"/>
</dbReference>
<reference evidence="7" key="1">
    <citation type="submission" date="2021-01" db="EMBL/GenBank/DDBJ databases">
        <authorList>
            <person name="Kaushik A."/>
        </authorList>
    </citation>
    <scope>NUCLEOTIDE SEQUENCE</scope>
    <source>
        <strain evidence="7">Type strain: AG8-Rh-89/</strain>
    </source>
</reference>
<dbReference type="PROSITE" id="PS00218">
    <property type="entry name" value="AMINO_ACID_PERMEASE_1"/>
    <property type="match status" value="2"/>
</dbReference>
<keyword evidence="4 6" id="KW-1133">Transmembrane helix</keyword>
<dbReference type="Pfam" id="PF13520">
    <property type="entry name" value="AA_permease_2"/>
    <property type="match status" value="2"/>
</dbReference>
<dbReference type="InterPro" id="IPR002293">
    <property type="entry name" value="AA/rel_permease1"/>
</dbReference>
<protein>
    <submittedName>
        <fullName evidence="7">Uncharacterized protein</fullName>
    </submittedName>
</protein>
<feature type="transmembrane region" description="Helical" evidence="6">
    <location>
        <begin position="38"/>
        <end position="62"/>
    </location>
</feature>
<dbReference type="GO" id="GO:0006865">
    <property type="term" value="P:amino acid transport"/>
    <property type="evidence" value="ECO:0007669"/>
    <property type="project" value="InterPro"/>
</dbReference>
<feature type="transmembrane region" description="Helical" evidence="6">
    <location>
        <begin position="231"/>
        <end position="252"/>
    </location>
</feature>
<feature type="transmembrane region" description="Helical" evidence="6">
    <location>
        <begin position="264"/>
        <end position="291"/>
    </location>
</feature>
<evidence type="ECO:0000256" key="6">
    <source>
        <dbReference type="SAM" id="Phobius"/>
    </source>
</evidence>
<dbReference type="Gene3D" id="1.20.1740.10">
    <property type="entry name" value="Amino acid/polyamine transporter I"/>
    <property type="match status" value="2"/>
</dbReference>
<dbReference type="GO" id="GO:0016020">
    <property type="term" value="C:membrane"/>
    <property type="evidence" value="ECO:0007669"/>
    <property type="project" value="UniProtKB-SubCell"/>
</dbReference>
<evidence type="ECO:0000256" key="3">
    <source>
        <dbReference type="ARBA" id="ARBA00022692"/>
    </source>
</evidence>
<keyword evidence="3 6" id="KW-0812">Transmembrane</keyword>
<evidence type="ECO:0000313" key="7">
    <source>
        <dbReference type="EMBL" id="CAE6529401.1"/>
    </source>
</evidence>
<feature type="transmembrane region" description="Helical" evidence="6">
    <location>
        <begin position="164"/>
        <end position="186"/>
    </location>
</feature>
<accession>A0A8H3HQ59</accession>
<dbReference type="GO" id="GO:0022857">
    <property type="term" value="F:transmembrane transporter activity"/>
    <property type="evidence" value="ECO:0007669"/>
    <property type="project" value="InterPro"/>
</dbReference>
<sequence>MTLETLASEKKTRVAQADEELLASLGYKQEFKRAFTPFEVFGIAFSIIALLPSIASCLVYSLPYGGPVSMVWGWLAASVMIMFVGLALAELASAAPTSGGLYFWTWTFSPPRYKRVLSWLVGYANTLGAIACIASIDWGCAVQVTAAATIGSGGSFVATTGQTYGIYLVILFTHAVVCSLATDVLARLQSVYVILNLILFFGVLIALPAATPTEFMNTSSFALGNFTNLSTYPAGFAFILSWLAPVWTIGAYDSCVHISEEASNAAIAVPWAIVGAIGISGILGTAMNIAIAFCMGTDLEAIVDSDIGQPLAVIFFNSFGQKATLGIWSVVVLTQWGMGSSIVLATSRQVFAFSRDGAMPFSDILYRMNSYTKTPVNTVWFSVFVSALLGLLAFAGEAAISAVFALSVIGLYIAYSIPIGARFLFKGHNYKPGPFNLGAFGLPVAIIAIIFMTFVSIVFLFPTELAPAVVDMNYAVVVLGGVMIGCLIWYWFPKTTYSAEELISSPQLRRGKRTGYWRLINTQDKPERNKRPHYSSSSIKSLTSTAYRAIRARLSVLDMYCVNSRLLSSNIRIPAAMATSELEITEERRVRIANADEELLASLGYKQEFKRTFTPFEVFGVAFSIISLVPSIASSLVYAMPNGGPASMVWGWLAASVFILFVGLAMAELASAAPTSGGLYFWTWTFSSPKYKKILAWLVGFVCSLATSLLARLQSVYVVLNLVLFLAIIIALPTATPAEFKNSASYALGDFTNLSGYPSGFAFFLSWLAPVWTIGSYDCSVHISEEASNAAVAVPWSIVGAIGISGILGTAMNIAITFCMGTDIESILNSDIGQPLAAIFFNSFGEKATLGIWSVVVITQWGMGSSIVLSTSRQVFAFSRDGAMPFSSILYRMNDYTGTPVNTVWFSVIVAALLGLLVFAGDVAIMAVFSQRFGEKATLGIWSVVVITQWGMGSSIVLSTSRQVFAFSRDGAMPFSSILYRMNDYTGTPVNTVWFSVIIAGLLGLLAFAGDIAIMAVISITTIGLYIAYIIPIGARFLFNEGNFKPGPFTLGPFGLPVATIAIGFMSFITIVLLFPSSSAPGVSDMNYAVVVMGEVMIGSVYGGVYWFEGPILTIDIGNGTSSAQTRAASTISFDKSREKNSVRVTERELPEEFV</sequence>
<evidence type="ECO:0000256" key="2">
    <source>
        <dbReference type="ARBA" id="ARBA00022448"/>
    </source>
</evidence>
<feature type="transmembrane region" description="Helical" evidence="6">
    <location>
        <begin position="193"/>
        <end position="211"/>
    </location>
</feature>
<dbReference type="PANTHER" id="PTHR45649">
    <property type="entry name" value="AMINO-ACID PERMEASE BAT1"/>
    <property type="match status" value="1"/>
</dbReference>
<feature type="transmembrane region" description="Helical" evidence="6">
    <location>
        <begin position="616"/>
        <end position="640"/>
    </location>
</feature>
<feature type="transmembrane region" description="Helical" evidence="6">
    <location>
        <begin position="756"/>
        <end position="774"/>
    </location>
</feature>
<evidence type="ECO:0000313" key="8">
    <source>
        <dbReference type="Proteomes" id="UP000663850"/>
    </source>
</evidence>
<feature type="transmembrane region" description="Helical" evidence="6">
    <location>
        <begin position="941"/>
        <end position="965"/>
    </location>
</feature>
<feature type="transmembrane region" description="Helical" evidence="6">
    <location>
        <begin position="850"/>
        <end position="869"/>
    </location>
</feature>
<feature type="transmembrane region" description="Helical" evidence="6">
    <location>
        <begin position="717"/>
        <end position="735"/>
    </location>
</feature>
<feature type="transmembrane region" description="Helical" evidence="6">
    <location>
        <begin position="1054"/>
        <end position="1075"/>
    </location>
</feature>
<feature type="transmembrane region" description="Helical" evidence="6">
    <location>
        <begin position="473"/>
        <end position="492"/>
    </location>
</feature>
<feature type="transmembrane region" description="Helical" evidence="6">
    <location>
        <begin position="652"/>
        <end position="682"/>
    </location>
</feature>
<feature type="transmembrane region" description="Helical" evidence="6">
    <location>
        <begin position="376"/>
        <end position="396"/>
    </location>
</feature>
<feature type="transmembrane region" description="Helical" evidence="6">
    <location>
        <begin position="694"/>
        <end position="711"/>
    </location>
</feature>
<feature type="transmembrane region" description="Helical" evidence="6">
    <location>
        <begin position="985"/>
        <end position="1006"/>
    </location>
</feature>
<feature type="transmembrane region" description="Helical" evidence="6">
    <location>
        <begin position="1013"/>
        <end position="1034"/>
    </location>
</feature>
<dbReference type="AlphaFoldDB" id="A0A8H3HQ59"/>
<feature type="transmembrane region" description="Helical" evidence="6">
    <location>
        <begin position="1087"/>
        <end position="1108"/>
    </location>
</feature>
<gene>
    <name evidence="7" type="ORF">RDB_LOCUS128495</name>
</gene>
<feature type="transmembrane region" description="Helical" evidence="6">
    <location>
        <begin position="74"/>
        <end position="104"/>
    </location>
</feature>
<keyword evidence="2" id="KW-0813">Transport</keyword>
<dbReference type="PANTHER" id="PTHR45649:SF6">
    <property type="entry name" value="GABA-SPECIFIC PERMEASE"/>
    <property type="match status" value="1"/>
</dbReference>
<name>A0A8H3HQ59_9AGAM</name>
<keyword evidence="5 6" id="KW-0472">Membrane</keyword>
<comment type="caution">
    <text evidence="7">The sequence shown here is derived from an EMBL/GenBank/DDBJ whole genome shotgun (WGS) entry which is preliminary data.</text>
</comment>
<feature type="transmembrane region" description="Helical" evidence="6">
    <location>
        <begin position="437"/>
        <end position="461"/>
    </location>
</feature>
<feature type="transmembrane region" description="Helical" evidence="6">
    <location>
        <begin position="402"/>
        <end position="425"/>
    </location>
</feature>
<dbReference type="Proteomes" id="UP000663850">
    <property type="component" value="Unassembled WGS sequence"/>
</dbReference>
<feature type="transmembrane region" description="Helical" evidence="6">
    <location>
        <begin position="116"/>
        <end position="136"/>
    </location>
</feature>
<evidence type="ECO:0000256" key="4">
    <source>
        <dbReference type="ARBA" id="ARBA00022989"/>
    </source>
</evidence>
<feature type="transmembrane region" description="Helical" evidence="6">
    <location>
        <begin position="325"/>
        <end position="345"/>
    </location>
</feature>
<evidence type="ECO:0000256" key="1">
    <source>
        <dbReference type="ARBA" id="ARBA00004141"/>
    </source>
</evidence>
<comment type="subcellular location">
    <subcellularLocation>
        <location evidence="1">Membrane</location>
        <topology evidence="1">Multi-pass membrane protein</topology>
    </subcellularLocation>
</comment>
<feature type="transmembrane region" description="Helical" evidence="6">
    <location>
        <begin position="904"/>
        <end position="929"/>
    </location>
</feature>
<feature type="transmembrane region" description="Helical" evidence="6">
    <location>
        <begin position="794"/>
        <end position="816"/>
    </location>
</feature>
<evidence type="ECO:0000256" key="5">
    <source>
        <dbReference type="ARBA" id="ARBA00023136"/>
    </source>
</evidence>
<proteinExistence type="predicted"/>
<organism evidence="7 8">
    <name type="scientific">Rhizoctonia solani</name>
    <dbReference type="NCBI Taxonomy" id="456999"/>
    <lineage>
        <taxon>Eukaryota</taxon>
        <taxon>Fungi</taxon>
        <taxon>Dikarya</taxon>
        <taxon>Basidiomycota</taxon>
        <taxon>Agaricomycotina</taxon>
        <taxon>Agaricomycetes</taxon>
        <taxon>Cantharellales</taxon>
        <taxon>Ceratobasidiaceae</taxon>
        <taxon>Rhizoctonia</taxon>
    </lineage>
</organism>
<dbReference type="InterPro" id="IPR004840">
    <property type="entry name" value="Amino_acid_permease_CS"/>
</dbReference>